<dbReference type="EMBL" id="JAFFHB010000006">
    <property type="protein sequence ID" value="KAK4664721.1"/>
    <property type="molecule type" value="Genomic_DNA"/>
</dbReference>
<name>A0ABR0H9Y1_9PEZI</name>
<feature type="compositionally biased region" description="Basic and acidic residues" evidence="1">
    <location>
        <begin position="19"/>
        <end position="34"/>
    </location>
</feature>
<dbReference type="Proteomes" id="UP001326199">
    <property type="component" value="Unassembled WGS sequence"/>
</dbReference>
<keyword evidence="3" id="KW-1185">Reference proteome</keyword>
<evidence type="ECO:0000256" key="1">
    <source>
        <dbReference type="SAM" id="MobiDB-lite"/>
    </source>
</evidence>
<organism evidence="2 3">
    <name type="scientific">Podospora pseudopauciseta</name>
    <dbReference type="NCBI Taxonomy" id="2093780"/>
    <lineage>
        <taxon>Eukaryota</taxon>
        <taxon>Fungi</taxon>
        <taxon>Dikarya</taxon>
        <taxon>Ascomycota</taxon>
        <taxon>Pezizomycotina</taxon>
        <taxon>Sordariomycetes</taxon>
        <taxon>Sordariomycetidae</taxon>
        <taxon>Sordariales</taxon>
        <taxon>Podosporaceae</taxon>
        <taxon>Podospora</taxon>
    </lineage>
</organism>
<reference evidence="2 3" key="1">
    <citation type="journal article" date="2023" name="bioRxiv">
        <title>High-quality genome assemblies of four members of thePodospora anserinaspecies complex.</title>
        <authorList>
            <person name="Ament-Velasquez S.L."/>
            <person name="Vogan A.A."/>
            <person name="Wallerman O."/>
            <person name="Hartmann F."/>
            <person name="Gautier V."/>
            <person name="Silar P."/>
            <person name="Giraud T."/>
            <person name="Johannesson H."/>
        </authorList>
    </citation>
    <scope>NUCLEOTIDE SEQUENCE [LARGE SCALE GENOMIC DNA]</scope>
    <source>
        <strain evidence="2 3">CBS 411.78</strain>
    </source>
</reference>
<accession>A0ABR0H9Y1</accession>
<feature type="region of interest" description="Disordered" evidence="1">
    <location>
        <begin position="170"/>
        <end position="190"/>
    </location>
</feature>
<dbReference type="GeneID" id="87933621"/>
<sequence length="731" mass="80952">MPLKDEEAQSKEVSSLSPRPDHKWDRRFDVERLNSGKGTTPEGPNKPSAICQRCVWMKAQGVWEKAEEDKLQKMINNFLAEIKKRYTCPCPGCSKYKQHERVNERAKADAKRQWTTIPSVYVSEDLGRRYGCRDCSLNEILLNNRRRDRLMADAQLSYLKRPSTMVADCNTRPADTDAPAQPPDPPVPATSKPFIDGFLEDLIAEVTGRKGEKKVYSILVGGRGERRPRNGVPVSSEVCARNQEHILKFISQFSGVHKAIKARPAVFRPVLKSWLVSRPTQSRLHYPRELYKLCPDQPLYAFQDWEETNREALEGEKARVNVESGSSAGPEVLAPTSDGVSKPARTSKPVKASTLVESLKSVMPGPVVTVTPIIASTPVIALEPVTSAPDNIPLTVTTSSSSVTATPVMNSTTVVTSTAAIAPEPAVTATSVTTPIPVTTPQPVTPWADLIPPPVTTPSPFVIATPIAPPNPFPTTAPESRSPLGAFPTRRPDPFIPSRFKVAPPPPVAEHTFTAPVITPPHSLAPTIPNLPVTITPFPNPPITTPSRQPPIPRPSTSLQRLTLLDYLTYQAQCNFSLSSALHTSLTNPDVMPPSQHIVFIYYTLHYLSYSLDQVRQTTSIAESTLAPFENRRYASEKVHILFNRAAAMGSKFVYSSEDEARAREAWGIYQVWICGVGEAERELREVFFERGEKPETAIPTEWVRFQGELWRFGVWLEEGVGGRLLVPFPW</sequence>
<evidence type="ECO:0000313" key="2">
    <source>
        <dbReference type="EMBL" id="KAK4664721.1"/>
    </source>
</evidence>
<feature type="region of interest" description="Disordered" evidence="1">
    <location>
        <begin position="320"/>
        <end position="346"/>
    </location>
</feature>
<feature type="region of interest" description="Disordered" evidence="1">
    <location>
        <begin position="1"/>
        <end position="46"/>
    </location>
</feature>
<evidence type="ECO:0000313" key="3">
    <source>
        <dbReference type="Proteomes" id="UP001326199"/>
    </source>
</evidence>
<gene>
    <name evidence="2" type="ORF">QC763_506870</name>
</gene>
<feature type="compositionally biased region" description="Basic and acidic residues" evidence="1">
    <location>
        <begin position="1"/>
        <end position="10"/>
    </location>
</feature>
<comment type="caution">
    <text evidence="2">The sequence shown here is derived from an EMBL/GenBank/DDBJ whole genome shotgun (WGS) entry which is preliminary data.</text>
</comment>
<dbReference type="RefSeq" id="XP_062764687.1">
    <property type="nucleotide sequence ID" value="XM_062913278.1"/>
</dbReference>
<protein>
    <submittedName>
        <fullName evidence="2">Uncharacterized protein</fullName>
    </submittedName>
</protein>
<proteinExistence type="predicted"/>